<comment type="caution">
    <text evidence="8">The sequence shown here is derived from an EMBL/GenBank/DDBJ whole genome shotgun (WGS) entry which is preliminary data.</text>
</comment>
<dbReference type="InterPro" id="IPR019786">
    <property type="entry name" value="Zinc_finger_PHD-type_CS"/>
</dbReference>
<reference evidence="8 9" key="1">
    <citation type="journal article" date="2018" name="Sci. Rep.">
        <title>Genomic signatures of local adaptation to the degree of environmental predictability in rotifers.</title>
        <authorList>
            <person name="Franch-Gras L."/>
            <person name="Hahn C."/>
            <person name="Garcia-Roger E.M."/>
            <person name="Carmona M.J."/>
            <person name="Serra M."/>
            <person name="Gomez A."/>
        </authorList>
    </citation>
    <scope>NUCLEOTIDE SEQUENCE [LARGE SCALE GENOMIC DNA]</scope>
    <source>
        <strain evidence="8">HYR1</strain>
    </source>
</reference>
<dbReference type="PANTHER" id="PTHR31569:SF4">
    <property type="entry name" value="SWIM-TYPE DOMAIN-CONTAINING PROTEIN"/>
    <property type="match status" value="1"/>
</dbReference>
<dbReference type="PROSITE" id="PS01359">
    <property type="entry name" value="ZF_PHD_1"/>
    <property type="match status" value="1"/>
</dbReference>
<dbReference type="PANTHER" id="PTHR31569">
    <property type="entry name" value="SWIM-TYPE DOMAIN-CONTAINING PROTEIN"/>
    <property type="match status" value="1"/>
</dbReference>
<keyword evidence="9" id="KW-1185">Reference proteome</keyword>
<dbReference type="InterPro" id="IPR052579">
    <property type="entry name" value="Zinc_finger_SWIM"/>
</dbReference>
<feature type="region of interest" description="Disordered" evidence="5">
    <location>
        <begin position="346"/>
        <end position="381"/>
    </location>
</feature>
<dbReference type="Gene3D" id="3.30.40.10">
    <property type="entry name" value="Zinc/RING finger domain, C3HC4 (zinc finger)"/>
    <property type="match status" value="1"/>
</dbReference>
<dbReference type="PROSITE" id="PS50966">
    <property type="entry name" value="ZF_SWIM"/>
    <property type="match status" value="1"/>
</dbReference>
<dbReference type="EMBL" id="REGN01005304">
    <property type="protein sequence ID" value="RNA13893.1"/>
    <property type="molecule type" value="Genomic_DNA"/>
</dbReference>
<protein>
    <submittedName>
        <fullName evidence="8">FAR1-RELATED SEQUENCE 3</fullName>
    </submittedName>
</protein>
<evidence type="ECO:0000313" key="9">
    <source>
        <dbReference type="Proteomes" id="UP000276133"/>
    </source>
</evidence>
<evidence type="ECO:0000259" key="7">
    <source>
        <dbReference type="PROSITE" id="PS50966"/>
    </source>
</evidence>
<dbReference type="InterPro" id="IPR013083">
    <property type="entry name" value="Znf_RING/FYVE/PHD"/>
</dbReference>
<dbReference type="Proteomes" id="UP000276133">
    <property type="component" value="Unassembled WGS sequence"/>
</dbReference>
<keyword evidence="2 4" id="KW-0863">Zinc-finger</keyword>
<evidence type="ECO:0000313" key="8">
    <source>
        <dbReference type="EMBL" id="RNA13893.1"/>
    </source>
</evidence>
<dbReference type="SUPFAM" id="SSF57903">
    <property type="entry name" value="FYVE/PHD zinc finger"/>
    <property type="match status" value="1"/>
</dbReference>
<organism evidence="8 9">
    <name type="scientific">Brachionus plicatilis</name>
    <name type="common">Marine rotifer</name>
    <name type="synonym">Brachionus muelleri</name>
    <dbReference type="NCBI Taxonomy" id="10195"/>
    <lineage>
        <taxon>Eukaryota</taxon>
        <taxon>Metazoa</taxon>
        <taxon>Spiralia</taxon>
        <taxon>Gnathifera</taxon>
        <taxon>Rotifera</taxon>
        <taxon>Eurotatoria</taxon>
        <taxon>Monogononta</taxon>
        <taxon>Pseudotrocha</taxon>
        <taxon>Ploima</taxon>
        <taxon>Brachionidae</taxon>
        <taxon>Brachionus</taxon>
    </lineage>
</organism>
<dbReference type="AlphaFoldDB" id="A0A3M7QRI9"/>
<keyword evidence="1" id="KW-0479">Metal-binding</keyword>
<dbReference type="OrthoDB" id="10207257at2759"/>
<evidence type="ECO:0000256" key="4">
    <source>
        <dbReference type="PROSITE-ProRule" id="PRU00325"/>
    </source>
</evidence>
<evidence type="ECO:0000256" key="5">
    <source>
        <dbReference type="SAM" id="MobiDB-lite"/>
    </source>
</evidence>
<evidence type="ECO:0000259" key="6">
    <source>
        <dbReference type="PROSITE" id="PS50016"/>
    </source>
</evidence>
<dbReference type="PROSITE" id="PS50016">
    <property type="entry name" value="ZF_PHD_2"/>
    <property type="match status" value="1"/>
</dbReference>
<dbReference type="Pfam" id="PF04434">
    <property type="entry name" value="SWIM"/>
    <property type="match status" value="1"/>
</dbReference>
<name>A0A3M7QRI9_BRAPC</name>
<dbReference type="InterPro" id="IPR019787">
    <property type="entry name" value="Znf_PHD-finger"/>
</dbReference>
<proteinExistence type="predicted"/>
<feature type="domain" description="PHD-type" evidence="6">
    <location>
        <begin position="388"/>
        <end position="435"/>
    </location>
</feature>
<sequence length="438" mass="50856">MWVKHFRSGVFTCGSDTNNSVETLNKQLKTFIKKNTTMDQCLDGMFKLLTFMENQINFKVYKQMTTYTINNRKYNDETYGLINRQCTPFAAKIVTEQYELSKENTYKLEKSDSKITLISTKNTYEVIFNTSEEQYVCNCYDFSTYNLPCRHILFVRKSKDIPNIEPNMINERWKNKLLAKSSVNQEQSMIVNSNGRRTIQMFNMNRVQPSEFLSPTKSKFIECRRIMNQLTETISKESENVFLDRMQIMLQIKELWESNVYFTIKPIIESNLANKRIEINQEDISRYESIIQTDTDLPCSSKSINPVESNLFESISVSSETREENVNQNSNFVKIALTGKSFVKRAPKRGAPTKVQRKRKQQETLSSQSKHRKTIESEITTANDSQSNNVCSICQVATNQNHLTCNTCNLYFHKSCIKGYIPLKKSWLCKTCKSGSKS</sequence>
<dbReference type="InterPro" id="IPR011011">
    <property type="entry name" value="Znf_FYVE_PHD"/>
</dbReference>
<gene>
    <name evidence="8" type="ORF">BpHYR1_008836</name>
</gene>
<evidence type="ECO:0000256" key="3">
    <source>
        <dbReference type="ARBA" id="ARBA00022833"/>
    </source>
</evidence>
<evidence type="ECO:0000256" key="2">
    <source>
        <dbReference type="ARBA" id="ARBA00022771"/>
    </source>
</evidence>
<feature type="domain" description="SWIM-type" evidence="7">
    <location>
        <begin position="124"/>
        <end position="160"/>
    </location>
</feature>
<accession>A0A3M7QRI9</accession>
<dbReference type="GO" id="GO:0008270">
    <property type="term" value="F:zinc ion binding"/>
    <property type="evidence" value="ECO:0007669"/>
    <property type="project" value="UniProtKB-KW"/>
</dbReference>
<evidence type="ECO:0000256" key="1">
    <source>
        <dbReference type="ARBA" id="ARBA00022723"/>
    </source>
</evidence>
<keyword evidence="3" id="KW-0862">Zinc</keyword>
<dbReference type="InterPro" id="IPR007527">
    <property type="entry name" value="Znf_SWIM"/>
</dbReference>